<reference evidence="2 3" key="1">
    <citation type="submission" date="2016-06" db="EMBL/GenBank/DDBJ databases">
        <title>The Draft Genome Sequence and Annotation of the Desert Woodrat Neotoma lepida.</title>
        <authorList>
            <person name="Campbell M."/>
            <person name="Oakeson K.F."/>
            <person name="Yandell M."/>
            <person name="Halpert J.R."/>
            <person name="Dearing D."/>
        </authorList>
    </citation>
    <scope>NUCLEOTIDE SEQUENCE [LARGE SCALE GENOMIC DNA]</scope>
    <source>
        <strain evidence="2">417</strain>
        <tissue evidence="2">Liver</tissue>
    </source>
</reference>
<dbReference type="Proteomes" id="UP000092124">
    <property type="component" value="Unassembled WGS sequence"/>
</dbReference>
<gene>
    <name evidence="2" type="ORF">A6R68_11447</name>
</gene>
<keyword evidence="3" id="KW-1185">Reference proteome</keyword>
<dbReference type="EMBL" id="LZPO01117099">
    <property type="protein sequence ID" value="OBS57424.1"/>
    <property type="molecule type" value="Genomic_DNA"/>
</dbReference>
<name>A0A1A6FV26_NEOLE</name>
<evidence type="ECO:0000313" key="2">
    <source>
        <dbReference type="EMBL" id="OBS57424.1"/>
    </source>
</evidence>
<feature type="region of interest" description="Disordered" evidence="1">
    <location>
        <begin position="159"/>
        <end position="186"/>
    </location>
</feature>
<evidence type="ECO:0000256" key="1">
    <source>
        <dbReference type="SAM" id="MobiDB-lite"/>
    </source>
</evidence>
<dbReference type="SUPFAM" id="SSF81321">
    <property type="entry name" value="Family A G protein-coupled receptor-like"/>
    <property type="match status" value="1"/>
</dbReference>
<sequence length="186" mass="20606">MCEEQVLKALRRPAADLILNTAAAIIDQGVDTGRDDGVEESEKFALILGVAVGRLQVHVDDGPIEERDHNQVYGMQVAMEGRNVVLKLPSAEGRHKAFRTCSSHLLVVTMFFGPGSTINCKYYSSHYINDQRQNENASDSGYVPISVFVERSNTAVTGSLQSKWGADRTQSEKEQTQNEEMIHSLH</sequence>
<feature type="compositionally biased region" description="Basic and acidic residues" evidence="1">
    <location>
        <begin position="165"/>
        <end position="186"/>
    </location>
</feature>
<accession>A0A1A6FV26</accession>
<proteinExistence type="predicted"/>
<protein>
    <submittedName>
        <fullName evidence="2">Uncharacterized protein</fullName>
    </submittedName>
</protein>
<organism evidence="2 3">
    <name type="scientific">Neotoma lepida</name>
    <name type="common">Desert woodrat</name>
    <dbReference type="NCBI Taxonomy" id="56216"/>
    <lineage>
        <taxon>Eukaryota</taxon>
        <taxon>Metazoa</taxon>
        <taxon>Chordata</taxon>
        <taxon>Craniata</taxon>
        <taxon>Vertebrata</taxon>
        <taxon>Euteleostomi</taxon>
        <taxon>Mammalia</taxon>
        <taxon>Eutheria</taxon>
        <taxon>Euarchontoglires</taxon>
        <taxon>Glires</taxon>
        <taxon>Rodentia</taxon>
        <taxon>Myomorpha</taxon>
        <taxon>Muroidea</taxon>
        <taxon>Cricetidae</taxon>
        <taxon>Neotominae</taxon>
        <taxon>Neotoma</taxon>
    </lineage>
</organism>
<evidence type="ECO:0000313" key="3">
    <source>
        <dbReference type="Proteomes" id="UP000092124"/>
    </source>
</evidence>
<comment type="caution">
    <text evidence="2">The sequence shown here is derived from an EMBL/GenBank/DDBJ whole genome shotgun (WGS) entry which is preliminary data.</text>
</comment>
<dbReference type="AlphaFoldDB" id="A0A1A6FV26"/>